<keyword evidence="1" id="KW-0472">Membrane</keyword>
<comment type="caution">
    <text evidence="2">The sequence shown here is derived from an EMBL/GenBank/DDBJ whole genome shotgun (WGS) entry which is preliminary data.</text>
</comment>
<reference evidence="2 3" key="1">
    <citation type="submission" date="2020-08" db="EMBL/GenBank/DDBJ databases">
        <title>Genome public.</title>
        <authorList>
            <person name="Liu C."/>
            <person name="Sun Q."/>
        </authorList>
    </citation>
    <scope>NUCLEOTIDE SEQUENCE [LARGE SCALE GENOMIC DNA]</scope>
    <source>
        <strain evidence="2 3">BX1</strain>
    </source>
</reference>
<dbReference type="EMBL" id="JACRTB010000007">
    <property type="protein sequence ID" value="MBC8575964.1"/>
    <property type="molecule type" value="Genomic_DNA"/>
</dbReference>
<protein>
    <submittedName>
        <fullName evidence="2">Uncharacterized protein</fullName>
    </submittedName>
</protein>
<keyword evidence="1" id="KW-0812">Transmembrane</keyword>
<name>A0ABR7NHS6_9FIRM</name>
<dbReference type="Proteomes" id="UP000658131">
    <property type="component" value="Unassembled WGS sequence"/>
</dbReference>
<evidence type="ECO:0000313" key="3">
    <source>
        <dbReference type="Proteomes" id="UP000658131"/>
    </source>
</evidence>
<evidence type="ECO:0000256" key="1">
    <source>
        <dbReference type="SAM" id="Phobius"/>
    </source>
</evidence>
<accession>A0ABR7NHS6</accession>
<proteinExistence type="predicted"/>
<evidence type="ECO:0000313" key="2">
    <source>
        <dbReference type="EMBL" id="MBC8575964.1"/>
    </source>
</evidence>
<feature type="transmembrane region" description="Helical" evidence="1">
    <location>
        <begin position="12"/>
        <end position="38"/>
    </location>
</feature>
<organism evidence="2 3">
    <name type="scientific">Yanshouia hominis</name>
    <dbReference type="NCBI Taxonomy" id="2763673"/>
    <lineage>
        <taxon>Bacteria</taxon>
        <taxon>Bacillati</taxon>
        <taxon>Bacillota</taxon>
        <taxon>Clostridia</taxon>
        <taxon>Eubacteriales</taxon>
        <taxon>Oscillospiraceae</taxon>
        <taxon>Yanshouia</taxon>
    </lineage>
</organism>
<keyword evidence="3" id="KW-1185">Reference proteome</keyword>
<dbReference type="RefSeq" id="WP_262399528.1">
    <property type="nucleotide sequence ID" value="NZ_JACRTB010000007.1"/>
</dbReference>
<sequence length="92" mass="10700">MFSLFDGLFDGFWGYFVLIPAAGIAYVFLMFCVACFLFDVPYALWRGFSSQKIPTIPEENSLKALLHETANAFRLYRSWITKKPHGIRYFTK</sequence>
<gene>
    <name evidence="2" type="ORF">H8717_05990</name>
</gene>
<keyword evidence="1" id="KW-1133">Transmembrane helix</keyword>